<sequence>MGQPDGGWYDETPPAIVRTSPADQGVNIKAKKINIYFNEYIQVDNPTEKVVISPPQIEQAEIKPSGKKIEVELKDSLKPNTTYTIDFSDAISDNNENNPLGNYTFTFSTGDHIDTMQVAGYVLNAENLEPIKGILVGLYNNLSDTIFTKEPMLRVSRTDSRGHFVIKGVAPGDYRIYALQDADNNYYFNQKSEQLAFTHDIITPTFKPDIRQDTLWRDSLHIDSIARVPYTHFLPDDIVLRAFTEVQTDRYLIKSERNEPDHFTLFFSYGDSLLPQIRGLNFNEHDAFITELSEKRDTITYWLRDTMLVNQDTLRMELKYMATDTLGVLRLQTDTMDILSKQPYEKRMKQKQDKYEEWKKKQERAKKRDKPYETEMPAELLEPKYNVASEPDPDQNITIEMPAPLAKVDTSCVHLYSKYDTLWYRSPFVLRPKEGVNRTYELLGEWRPGIEYSLEIDTMAFTDIYGKTTAPFKQGFKVKTEDSYATLMFDITGMADTTVVVQLLNTSDAMVKETSTTNGRAEFYYIKPGTYYARMYVDSNKNGKWDTGDYAADRQAETTYYYPEKIECKEKWDLTLTWNPMSRSLDRQKPLEITKQKPEKEKTIKRRNQERASKLGIPYPGM</sequence>
<dbReference type="SUPFAM" id="SSF49478">
    <property type="entry name" value="Cna protein B-type domain"/>
    <property type="match status" value="1"/>
</dbReference>
<keyword evidence="5" id="KW-1185">Reference proteome</keyword>
<evidence type="ECO:0000313" key="5">
    <source>
        <dbReference type="Proteomes" id="UP000706891"/>
    </source>
</evidence>
<dbReference type="Pfam" id="PF13205">
    <property type="entry name" value="Big_5"/>
    <property type="match status" value="1"/>
</dbReference>
<dbReference type="Gene3D" id="2.60.40.1220">
    <property type="match status" value="1"/>
</dbReference>
<dbReference type="EMBL" id="JACJJG010000063">
    <property type="protein sequence ID" value="MBM6674251.1"/>
    <property type="molecule type" value="Genomic_DNA"/>
</dbReference>
<accession>A0A938WTB3</accession>
<evidence type="ECO:0000256" key="2">
    <source>
        <dbReference type="SAM" id="MobiDB-lite"/>
    </source>
</evidence>
<dbReference type="InterPro" id="IPR014755">
    <property type="entry name" value="Cu-Rt/internalin_Ig-like"/>
</dbReference>
<dbReference type="AlphaFoldDB" id="A0A938WTB3"/>
<dbReference type="InterPro" id="IPR032812">
    <property type="entry name" value="SbsA_Ig"/>
</dbReference>
<gene>
    <name evidence="4" type="ORF">H6A34_10240</name>
</gene>
<keyword evidence="1" id="KW-0732">Signal</keyword>
<name>A0A938WTB3_9BACT</name>
<evidence type="ECO:0000313" key="4">
    <source>
        <dbReference type="EMBL" id="MBM6674251.1"/>
    </source>
</evidence>
<comment type="caution">
    <text evidence="4">The sequence shown here is derived from an EMBL/GenBank/DDBJ whole genome shotgun (WGS) entry which is preliminary data.</text>
</comment>
<feature type="region of interest" description="Disordered" evidence="2">
    <location>
        <begin position="587"/>
        <end position="622"/>
    </location>
</feature>
<feature type="domain" description="SbsA Ig-like" evidence="3">
    <location>
        <begin position="10"/>
        <end position="109"/>
    </location>
</feature>
<proteinExistence type="predicted"/>
<reference evidence="4" key="2">
    <citation type="journal article" date="2021" name="Sci. Rep.">
        <title>The distribution of antibiotic resistance genes in chicken gut microbiota commensals.</title>
        <authorList>
            <person name="Juricova H."/>
            <person name="Matiasovicova J."/>
            <person name="Kubasova T."/>
            <person name="Cejkova D."/>
            <person name="Rychlik I."/>
        </authorList>
    </citation>
    <scope>NUCLEOTIDE SEQUENCE</scope>
    <source>
        <strain evidence="4">An824</strain>
    </source>
</reference>
<feature type="region of interest" description="Disordered" evidence="2">
    <location>
        <begin position="350"/>
        <end position="373"/>
    </location>
</feature>
<organism evidence="4 5">
    <name type="scientific">Marseilla massiliensis</name>
    <dbReference type="NCBI Taxonomy" id="1841864"/>
    <lineage>
        <taxon>Bacteria</taxon>
        <taxon>Pseudomonadati</taxon>
        <taxon>Bacteroidota</taxon>
        <taxon>Bacteroidia</taxon>
        <taxon>Bacteroidales</taxon>
        <taxon>Prevotellaceae</taxon>
        <taxon>Marseilla</taxon>
    </lineage>
</organism>
<protein>
    <submittedName>
        <fullName evidence="4">Ig-like domain-containing protein</fullName>
    </submittedName>
</protein>
<feature type="compositionally biased region" description="Basic and acidic residues" evidence="2">
    <location>
        <begin position="350"/>
        <end position="360"/>
    </location>
</feature>
<dbReference type="Proteomes" id="UP000706891">
    <property type="component" value="Unassembled WGS sequence"/>
</dbReference>
<feature type="compositionally biased region" description="Basic and acidic residues" evidence="2">
    <location>
        <begin position="587"/>
        <end position="613"/>
    </location>
</feature>
<evidence type="ECO:0000259" key="3">
    <source>
        <dbReference type="Pfam" id="PF13205"/>
    </source>
</evidence>
<evidence type="ECO:0000256" key="1">
    <source>
        <dbReference type="ARBA" id="ARBA00022729"/>
    </source>
</evidence>
<reference evidence="4" key="1">
    <citation type="submission" date="2020-08" db="EMBL/GenBank/DDBJ databases">
        <authorList>
            <person name="Cejkova D."/>
            <person name="Kubasova T."/>
            <person name="Jahodarova E."/>
            <person name="Rychlik I."/>
        </authorList>
    </citation>
    <scope>NUCLEOTIDE SEQUENCE</scope>
    <source>
        <strain evidence="4">An824</strain>
    </source>
</reference>